<comment type="similarity">
    <text evidence="2 8">Belongs to the glycosyl hydrolase 42 family.</text>
</comment>
<evidence type="ECO:0000256" key="10">
    <source>
        <dbReference type="PIRSR" id="PIRSR001084-2"/>
    </source>
</evidence>
<dbReference type="InterPro" id="IPR017853">
    <property type="entry name" value="GH"/>
</dbReference>
<evidence type="ECO:0000256" key="6">
    <source>
        <dbReference type="ARBA" id="ARBA00022833"/>
    </source>
</evidence>
<dbReference type="Gene3D" id="3.20.20.80">
    <property type="entry name" value="Glycosidases"/>
    <property type="match status" value="1"/>
</dbReference>
<dbReference type="PANTHER" id="PTHR36447:SF2">
    <property type="entry name" value="BETA-GALACTOSIDASE YESZ"/>
    <property type="match status" value="1"/>
</dbReference>
<evidence type="ECO:0000256" key="4">
    <source>
        <dbReference type="ARBA" id="ARBA00022723"/>
    </source>
</evidence>
<dbReference type="InterPro" id="IPR006311">
    <property type="entry name" value="TAT_signal"/>
</dbReference>
<dbReference type="RefSeq" id="WP_193908619.1">
    <property type="nucleotide sequence ID" value="NZ_PRDL01000001.1"/>
</dbReference>
<dbReference type="PANTHER" id="PTHR36447">
    <property type="entry name" value="BETA-GALACTOSIDASE GANA"/>
    <property type="match status" value="1"/>
</dbReference>
<keyword evidence="6" id="KW-0862">Zinc</keyword>
<sequence length="713" mass="79483">MITTRRDTIKLMASAAGLTAAAPYISANTASLATGSATRSAVPYQMKKLVHGVCYYPELWPEEDIDRDIAEMTKLGINMIRIGEFSWSSIEPREGEISTAFFRKVLDRFHAAGISVVFCTPTPTPPIWLTHGHPDRLFVNADGDRLVHGSRQHVSYEHPAVRTACYRIVEEIAKTLGDHPSIIAWQIDNEIKCHVAEDFSPGAIVAWHKWLKNRYGTIERLNEEWSTHIWSTWYQSFEQVPAPLKTPFLHSASLSTAYRLFNRESIAEFVDQQSEIIRRYSKAPITHNTNPAFSVNHERLFKNLDFASYDAYPSSTQWHSLVFRSDMYRAAKPGRPFWLMETSVSHNGWLGTHSPMHPDGYLMAETVLVYGLGGEAVCYWLWRQQRAGSEISHSAVLSSWYKPTTGYSQVQQVEAARKQLEPFLIESEPQVPEIAVTWSDHARAMIETEPMDKDENFPATYQALIQQWQELILGLGYHRDVRFEGASLEGLKVLVTPAMPFVSEEFLQRVITFVQNGGIWLVGPGTGTRDREHTVPLNAGLGLLDSVAGVETQFVFPLTGTDITGTAANKTLNFTGWCAAVKPAHADTRVLGTINSPLMPDTAFLTERRLGKGKVVLLSAHPTGAEGKAFVENLIKGYAKEAQMAAPFEVSAGTVVCPRVDREGKPLWVVINMDGASGRLKLPGKTLDAISGKTIGSTLNLKEYEWRVLKPGV</sequence>
<evidence type="ECO:0000256" key="8">
    <source>
        <dbReference type="PIRNR" id="PIRNR001084"/>
    </source>
</evidence>
<dbReference type="InterPro" id="IPR003476">
    <property type="entry name" value="Glyco_hydro_42"/>
</dbReference>
<feature type="active site" description="Nucleophile" evidence="9">
    <location>
        <position position="341"/>
    </location>
</feature>
<reference evidence="13" key="1">
    <citation type="submission" date="2018-07" db="EMBL/GenBank/DDBJ databases">
        <title>Genome assembly of strain Ka43.</title>
        <authorList>
            <person name="Kukolya J."/>
            <person name="Nagy I."/>
            <person name="Horvath B."/>
            <person name="Toth A."/>
        </authorList>
    </citation>
    <scope>NUCLEOTIDE SEQUENCE</scope>
    <source>
        <strain evidence="13">KB43</strain>
    </source>
</reference>
<evidence type="ECO:0000313" key="14">
    <source>
        <dbReference type="Proteomes" id="UP000652567"/>
    </source>
</evidence>
<dbReference type="GO" id="GO:0005975">
    <property type="term" value="P:carbohydrate metabolic process"/>
    <property type="evidence" value="ECO:0007669"/>
    <property type="project" value="InterPro"/>
</dbReference>
<evidence type="ECO:0000256" key="7">
    <source>
        <dbReference type="ARBA" id="ARBA00023295"/>
    </source>
</evidence>
<evidence type="ECO:0000256" key="9">
    <source>
        <dbReference type="PIRSR" id="PIRSR001084-1"/>
    </source>
</evidence>
<dbReference type="GO" id="GO:0004565">
    <property type="term" value="F:beta-galactosidase activity"/>
    <property type="evidence" value="ECO:0007669"/>
    <property type="project" value="UniProtKB-EC"/>
</dbReference>
<dbReference type="CDD" id="cd03143">
    <property type="entry name" value="A4_beta-galactosidase_middle_domain"/>
    <property type="match status" value="1"/>
</dbReference>
<name>A0A928V556_9GAMM</name>
<evidence type="ECO:0000313" key="13">
    <source>
        <dbReference type="EMBL" id="MBE8717051.1"/>
    </source>
</evidence>
<feature type="binding site" evidence="10">
    <location>
        <position position="189"/>
    </location>
    <ligand>
        <name>substrate</name>
    </ligand>
</feature>
<protein>
    <recommendedName>
        <fullName evidence="3 8">Beta-galactosidase</fullName>
        <shortName evidence="8">Beta-gal</shortName>
        <ecNumber evidence="3 8">3.2.1.23</ecNumber>
    </recommendedName>
</protein>
<dbReference type="Pfam" id="PF02449">
    <property type="entry name" value="Glyco_hydro_42"/>
    <property type="match status" value="1"/>
</dbReference>
<evidence type="ECO:0000256" key="1">
    <source>
        <dbReference type="ARBA" id="ARBA00001412"/>
    </source>
</evidence>
<evidence type="ECO:0000256" key="5">
    <source>
        <dbReference type="ARBA" id="ARBA00022801"/>
    </source>
</evidence>
<dbReference type="AlphaFoldDB" id="A0A928V556"/>
<keyword evidence="14" id="KW-1185">Reference proteome</keyword>
<dbReference type="GO" id="GO:0009341">
    <property type="term" value="C:beta-galactosidase complex"/>
    <property type="evidence" value="ECO:0007669"/>
    <property type="project" value="InterPro"/>
</dbReference>
<evidence type="ECO:0000256" key="3">
    <source>
        <dbReference type="ARBA" id="ARBA00012756"/>
    </source>
</evidence>
<dbReference type="InterPro" id="IPR013529">
    <property type="entry name" value="Glyco_hydro_42_N"/>
</dbReference>
<dbReference type="SUPFAM" id="SSF51445">
    <property type="entry name" value="(Trans)glycosidases"/>
    <property type="match status" value="1"/>
</dbReference>
<gene>
    <name evidence="13" type="ORF">C4F51_07575</name>
</gene>
<organism evidence="13 14">
    <name type="scientific">Cellvibrio polysaccharolyticus</name>
    <dbReference type="NCBI Taxonomy" id="2082724"/>
    <lineage>
        <taxon>Bacteria</taxon>
        <taxon>Pseudomonadati</taxon>
        <taxon>Pseudomonadota</taxon>
        <taxon>Gammaproteobacteria</taxon>
        <taxon>Cellvibrionales</taxon>
        <taxon>Cellvibrionaceae</taxon>
        <taxon>Cellvibrio</taxon>
    </lineage>
</organism>
<evidence type="ECO:0000259" key="11">
    <source>
        <dbReference type="Pfam" id="PF02449"/>
    </source>
</evidence>
<dbReference type="SUPFAM" id="SSF52317">
    <property type="entry name" value="Class I glutamine amidotransferase-like"/>
    <property type="match status" value="1"/>
</dbReference>
<keyword evidence="4" id="KW-0479">Metal-binding</keyword>
<feature type="domain" description="Beta-galactosidase trimerisation" evidence="12">
    <location>
        <begin position="433"/>
        <end position="643"/>
    </location>
</feature>
<feature type="binding site" evidence="10">
    <location>
        <position position="151"/>
    </location>
    <ligand>
        <name>substrate</name>
    </ligand>
</feature>
<dbReference type="Pfam" id="PF08532">
    <property type="entry name" value="Glyco_hydro_42M"/>
    <property type="match status" value="1"/>
</dbReference>
<feature type="binding site" evidence="10">
    <location>
        <position position="349"/>
    </location>
    <ligand>
        <name>substrate</name>
    </ligand>
</feature>
<feature type="active site" description="Proton donor" evidence="9">
    <location>
        <position position="190"/>
    </location>
</feature>
<dbReference type="InterPro" id="IPR029062">
    <property type="entry name" value="Class_I_gatase-like"/>
</dbReference>
<keyword evidence="7 8" id="KW-0326">Glycosidase</keyword>
<dbReference type="Proteomes" id="UP000652567">
    <property type="component" value="Unassembled WGS sequence"/>
</dbReference>
<evidence type="ECO:0000256" key="2">
    <source>
        <dbReference type="ARBA" id="ARBA00005940"/>
    </source>
</evidence>
<dbReference type="Gene3D" id="3.40.50.880">
    <property type="match status" value="1"/>
</dbReference>
<comment type="caution">
    <text evidence="13">The sequence shown here is derived from an EMBL/GenBank/DDBJ whole genome shotgun (WGS) entry which is preliminary data.</text>
</comment>
<accession>A0A928V556</accession>
<dbReference type="PIRSF" id="PIRSF001084">
    <property type="entry name" value="B-galactosidase"/>
    <property type="match status" value="1"/>
</dbReference>
<dbReference type="EC" id="3.2.1.23" evidence="3 8"/>
<dbReference type="EMBL" id="PRDL01000001">
    <property type="protein sequence ID" value="MBE8717051.1"/>
    <property type="molecule type" value="Genomic_DNA"/>
</dbReference>
<dbReference type="InterPro" id="IPR013738">
    <property type="entry name" value="Beta_galactosidase_Trimer"/>
</dbReference>
<proteinExistence type="inferred from homology"/>
<evidence type="ECO:0000259" key="12">
    <source>
        <dbReference type="Pfam" id="PF08532"/>
    </source>
</evidence>
<dbReference type="PROSITE" id="PS51318">
    <property type="entry name" value="TAT"/>
    <property type="match status" value="1"/>
</dbReference>
<comment type="catalytic activity">
    <reaction evidence="1 8">
        <text>Hydrolysis of terminal non-reducing beta-D-galactose residues in beta-D-galactosides.</text>
        <dbReference type="EC" id="3.2.1.23"/>
    </reaction>
</comment>
<dbReference type="GO" id="GO:0046872">
    <property type="term" value="F:metal ion binding"/>
    <property type="evidence" value="ECO:0007669"/>
    <property type="project" value="UniProtKB-KW"/>
</dbReference>
<feature type="domain" description="Glycoside hydrolase family 42 N-terminal" evidence="11">
    <location>
        <begin position="54"/>
        <end position="419"/>
    </location>
</feature>
<keyword evidence="5 8" id="KW-0378">Hydrolase</keyword>